<dbReference type="EMBL" id="BAAASE010000017">
    <property type="protein sequence ID" value="GAA2426055.1"/>
    <property type="molecule type" value="Genomic_DNA"/>
</dbReference>
<comment type="caution">
    <text evidence="1">The sequence shown here is derived from an EMBL/GenBank/DDBJ whole genome shotgun (WGS) entry which is preliminary data.</text>
</comment>
<gene>
    <name evidence="1" type="ORF">GCM10010255_80300</name>
</gene>
<evidence type="ECO:0000313" key="2">
    <source>
        <dbReference type="Proteomes" id="UP001499986"/>
    </source>
</evidence>
<sequence>MKREHILYVLEHAYDPPDREEMSCRSHRGLMGPDIKGSEVMTKRVAAWEHSTPISGAAGAVLPRG</sequence>
<organism evidence="1 2">
    <name type="scientific">Streptomyces coeruleofuscus</name>
    <dbReference type="NCBI Taxonomy" id="66879"/>
    <lineage>
        <taxon>Bacteria</taxon>
        <taxon>Bacillati</taxon>
        <taxon>Actinomycetota</taxon>
        <taxon>Actinomycetes</taxon>
        <taxon>Kitasatosporales</taxon>
        <taxon>Streptomycetaceae</taxon>
        <taxon>Streptomyces</taxon>
    </lineage>
</organism>
<evidence type="ECO:0000313" key="1">
    <source>
        <dbReference type="EMBL" id="GAA2426055.1"/>
    </source>
</evidence>
<keyword evidence="2" id="KW-1185">Reference proteome</keyword>
<name>A0ABP5WF12_9ACTN</name>
<reference evidence="2" key="1">
    <citation type="journal article" date="2019" name="Int. J. Syst. Evol. Microbiol.">
        <title>The Global Catalogue of Microorganisms (GCM) 10K type strain sequencing project: providing services to taxonomists for standard genome sequencing and annotation.</title>
        <authorList>
            <consortium name="The Broad Institute Genomics Platform"/>
            <consortium name="The Broad Institute Genome Sequencing Center for Infectious Disease"/>
            <person name="Wu L."/>
            <person name="Ma J."/>
        </authorList>
    </citation>
    <scope>NUCLEOTIDE SEQUENCE [LARGE SCALE GENOMIC DNA]</scope>
    <source>
        <strain evidence="2">JCM 4358</strain>
    </source>
</reference>
<protein>
    <submittedName>
        <fullName evidence="1">Uncharacterized protein</fullName>
    </submittedName>
</protein>
<dbReference type="Proteomes" id="UP001499986">
    <property type="component" value="Unassembled WGS sequence"/>
</dbReference>
<proteinExistence type="predicted"/>
<accession>A0ABP5WF12</accession>